<name>A0A2G1VK55_9GAMM</name>
<evidence type="ECO:0008006" key="4">
    <source>
        <dbReference type="Google" id="ProtNLM"/>
    </source>
</evidence>
<evidence type="ECO:0000256" key="1">
    <source>
        <dbReference type="SAM" id="Phobius"/>
    </source>
</evidence>
<dbReference type="AlphaFoldDB" id="A0A2G1VK55"/>
<keyword evidence="3" id="KW-1185">Reference proteome</keyword>
<dbReference type="InterPro" id="IPR036259">
    <property type="entry name" value="MFS_trans_sf"/>
</dbReference>
<dbReference type="RefSeq" id="WP_099617230.1">
    <property type="nucleotide sequence ID" value="NZ_KZ319339.1"/>
</dbReference>
<evidence type="ECO:0000313" key="2">
    <source>
        <dbReference type="EMBL" id="PHQ27161.1"/>
    </source>
</evidence>
<keyword evidence="1" id="KW-1133">Transmembrane helix</keyword>
<organism evidence="2 3">
    <name type="scientific">Marinobacter guineae</name>
    <dbReference type="NCBI Taxonomy" id="432303"/>
    <lineage>
        <taxon>Bacteria</taxon>
        <taxon>Pseudomonadati</taxon>
        <taxon>Pseudomonadota</taxon>
        <taxon>Gammaproteobacteria</taxon>
        <taxon>Pseudomonadales</taxon>
        <taxon>Marinobacteraceae</taxon>
        <taxon>Marinobacter</taxon>
    </lineage>
</organism>
<proteinExistence type="predicted"/>
<keyword evidence="1" id="KW-0472">Membrane</keyword>
<dbReference type="Proteomes" id="UP000229044">
    <property type="component" value="Unassembled WGS sequence"/>
</dbReference>
<comment type="caution">
    <text evidence="2">The sequence shown here is derived from an EMBL/GenBank/DDBJ whole genome shotgun (WGS) entry which is preliminary data.</text>
</comment>
<keyword evidence="1" id="KW-0812">Transmembrane</keyword>
<gene>
    <name evidence="2" type="ORF">CLH62_06180</name>
</gene>
<dbReference type="SUPFAM" id="SSF103473">
    <property type="entry name" value="MFS general substrate transporter"/>
    <property type="match status" value="1"/>
</dbReference>
<feature type="transmembrane region" description="Helical" evidence="1">
    <location>
        <begin position="35"/>
        <end position="61"/>
    </location>
</feature>
<feature type="transmembrane region" description="Helical" evidence="1">
    <location>
        <begin position="73"/>
        <end position="94"/>
    </location>
</feature>
<accession>A0A2G1VK55</accession>
<reference evidence="2 3" key="1">
    <citation type="submission" date="2017-09" db="EMBL/GenBank/DDBJ databases">
        <title>The draft genome sequences of Marinobacter guineae M3B.</title>
        <authorList>
            <person name="Cao J."/>
        </authorList>
    </citation>
    <scope>NUCLEOTIDE SEQUENCE [LARGE SCALE GENOMIC DNA]</scope>
    <source>
        <strain evidence="2 3">M3B</strain>
    </source>
</reference>
<sequence>MLLFVLLGLSGGPVGVIFAATKESVALQNVGFATALVNMGAFLTAALIQSGFGVILDIVSVSEPGNTPNLQNYQIALILPFAISGLGVIASLLLRERDVRE</sequence>
<evidence type="ECO:0000313" key="3">
    <source>
        <dbReference type="Proteomes" id="UP000229044"/>
    </source>
</evidence>
<dbReference type="OrthoDB" id="5620971at2"/>
<dbReference type="EMBL" id="NTFI01000001">
    <property type="protein sequence ID" value="PHQ27161.1"/>
    <property type="molecule type" value="Genomic_DNA"/>
</dbReference>
<protein>
    <recommendedName>
        <fullName evidence="4">Major facilitator superfamily (MFS) profile domain-containing protein</fullName>
    </recommendedName>
</protein>